<dbReference type="GO" id="GO:0000122">
    <property type="term" value="P:negative regulation of transcription by RNA polymerase II"/>
    <property type="evidence" value="ECO:0007669"/>
    <property type="project" value="TreeGrafter"/>
</dbReference>
<dbReference type="GO" id="GO:0045944">
    <property type="term" value="P:positive regulation of transcription by RNA polymerase II"/>
    <property type="evidence" value="ECO:0007669"/>
    <property type="project" value="TreeGrafter"/>
</dbReference>
<evidence type="ECO:0000256" key="7">
    <source>
        <dbReference type="ARBA" id="ARBA00023163"/>
    </source>
</evidence>
<reference evidence="12" key="1">
    <citation type="submission" date="2022-03" db="EMBL/GenBank/DDBJ databases">
        <authorList>
            <person name="Legras J.-L."/>
            <person name="Devillers H."/>
            <person name="Grondin C."/>
        </authorList>
    </citation>
    <scope>NUCLEOTIDE SEQUENCE</scope>
    <source>
        <strain evidence="12">CLIB 1423</strain>
    </source>
</reference>
<dbReference type="Pfam" id="PF00320">
    <property type="entry name" value="GATA"/>
    <property type="match status" value="2"/>
</dbReference>
<keyword evidence="6" id="KW-0805">Transcription regulation</keyword>
<evidence type="ECO:0000256" key="2">
    <source>
        <dbReference type="ARBA" id="ARBA00022723"/>
    </source>
</evidence>
<keyword evidence="13" id="KW-1185">Reference proteome</keyword>
<feature type="region of interest" description="Disordered" evidence="10">
    <location>
        <begin position="188"/>
        <end position="208"/>
    </location>
</feature>
<dbReference type="Gene3D" id="3.30.50.10">
    <property type="entry name" value="Erythroid Transcription Factor GATA-1, subunit A"/>
    <property type="match status" value="2"/>
</dbReference>
<dbReference type="SUPFAM" id="SSF57716">
    <property type="entry name" value="Glucocorticoid receptor-like (DNA-binding domain)"/>
    <property type="match status" value="2"/>
</dbReference>
<feature type="compositionally biased region" description="Low complexity" evidence="10">
    <location>
        <begin position="465"/>
        <end position="478"/>
    </location>
</feature>
<feature type="compositionally biased region" description="Low complexity" evidence="10">
    <location>
        <begin position="60"/>
        <end position="69"/>
    </location>
</feature>
<dbReference type="SMART" id="SM00401">
    <property type="entry name" value="ZnF_GATA"/>
    <property type="match status" value="2"/>
</dbReference>
<dbReference type="PROSITE" id="PS00344">
    <property type="entry name" value="GATA_ZN_FINGER_1"/>
    <property type="match status" value="2"/>
</dbReference>
<name>A0A9P0QKA4_9ASCO</name>
<dbReference type="GO" id="GO:0008270">
    <property type="term" value="F:zinc ion binding"/>
    <property type="evidence" value="ECO:0007669"/>
    <property type="project" value="UniProtKB-KW"/>
</dbReference>
<dbReference type="InterPro" id="IPR000679">
    <property type="entry name" value="Znf_GATA"/>
</dbReference>
<dbReference type="GO" id="GO:0006879">
    <property type="term" value="P:intracellular iron ion homeostasis"/>
    <property type="evidence" value="ECO:0007669"/>
    <property type="project" value="UniProtKB-ARBA"/>
</dbReference>
<dbReference type="CDD" id="cd00202">
    <property type="entry name" value="ZnF_GATA"/>
    <property type="match status" value="2"/>
</dbReference>
<dbReference type="GO" id="GO:0000978">
    <property type="term" value="F:RNA polymerase II cis-regulatory region sequence-specific DNA binding"/>
    <property type="evidence" value="ECO:0007669"/>
    <property type="project" value="TreeGrafter"/>
</dbReference>
<keyword evidence="8" id="KW-0539">Nucleus</keyword>
<dbReference type="EMBL" id="CAKXYY010000001">
    <property type="protein sequence ID" value="CAH2350211.1"/>
    <property type="molecule type" value="Genomic_DNA"/>
</dbReference>
<dbReference type="PANTHER" id="PTHR10071">
    <property type="entry name" value="TRANSCRIPTION FACTOR GATA FAMILY MEMBER"/>
    <property type="match status" value="1"/>
</dbReference>
<keyword evidence="7" id="KW-0804">Transcription</keyword>
<evidence type="ECO:0000256" key="9">
    <source>
        <dbReference type="PROSITE-ProRule" id="PRU00094"/>
    </source>
</evidence>
<evidence type="ECO:0000256" key="5">
    <source>
        <dbReference type="ARBA" id="ARBA00022833"/>
    </source>
</evidence>
<evidence type="ECO:0000256" key="4">
    <source>
        <dbReference type="ARBA" id="ARBA00022771"/>
    </source>
</evidence>
<keyword evidence="4 9" id="KW-0863">Zinc-finger</keyword>
<dbReference type="InterPro" id="IPR013088">
    <property type="entry name" value="Znf_NHR/GATA"/>
</dbReference>
<feature type="region of interest" description="Disordered" evidence="10">
    <location>
        <begin position="253"/>
        <end position="499"/>
    </location>
</feature>
<keyword evidence="5" id="KW-0862">Zinc</keyword>
<accession>A0A9P0QKA4</accession>
<dbReference type="FunFam" id="3.30.50.10:FF:000039">
    <property type="entry name" value="Siderophore transcription factor SreA"/>
    <property type="match status" value="1"/>
</dbReference>
<feature type="compositionally biased region" description="Low complexity" evidence="10">
    <location>
        <begin position="369"/>
        <end position="388"/>
    </location>
</feature>
<dbReference type="OrthoDB" id="515401at2759"/>
<feature type="compositionally biased region" description="Low complexity" evidence="10">
    <location>
        <begin position="336"/>
        <end position="359"/>
    </location>
</feature>
<dbReference type="GO" id="GO:0000981">
    <property type="term" value="F:DNA-binding transcription factor activity, RNA polymerase II-specific"/>
    <property type="evidence" value="ECO:0007669"/>
    <property type="project" value="TreeGrafter"/>
</dbReference>
<dbReference type="PROSITE" id="PS50114">
    <property type="entry name" value="GATA_ZN_FINGER_2"/>
    <property type="match status" value="2"/>
</dbReference>
<dbReference type="PRINTS" id="PR00619">
    <property type="entry name" value="GATAZNFINGER"/>
</dbReference>
<keyword evidence="3" id="KW-0677">Repeat</keyword>
<evidence type="ECO:0000256" key="1">
    <source>
        <dbReference type="ARBA" id="ARBA00004123"/>
    </source>
</evidence>
<sequence>MPNTEQSEPLRSKGTQVKEEEVEKLVVLREEAEPETQLKKKVNGAVSTESGTNSKPSEPAAAAAATTTAKESEDTVAVPKISKSSASASASASASGPATGGQQCSNCGTVKTPLWRRSPNGTIICNACGLYLRSNSTYRPANLKRPPNTISIKEDKGSCAGNGKCNGTGGSATCQGCPAFNNRVVIRKDATESKTSPKASGPSEDDDDSSLAIACYNCGTTITPLWRRDDTGNNICNACGLYFRLHGSHRPIRMKRSTIKRRKRNMQFSQVKRELSVESDEKSQSNSSAGATPSPASQVIESSVFPPFTGGRLPNGPGPLPGPPPPGFSYPPPAMYPSYSPHPYLGQRQPQQQQYGLYPHHPPHPSAVPQQLPPQQQQHSLQNPQQQQMRLHPIQYSHGAPPPPLPQIHSPTPYFQPPQTPSIKLPQINISRSNSKLPLPPPKVNSPAPPPMPVDFTSSYKPLAVPSVVTYSSPSPNSDSEKSYQQMSIDRLLNGGKGK</sequence>
<comment type="subcellular location">
    <subcellularLocation>
        <location evidence="1">Nucleus</location>
    </subcellularLocation>
</comment>
<feature type="compositionally biased region" description="Basic and acidic residues" evidence="10">
    <location>
        <begin position="8"/>
        <end position="31"/>
    </location>
</feature>
<feature type="compositionally biased region" description="Pro residues" evidence="10">
    <location>
        <begin position="438"/>
        <end position="453"/>
    </location>
</feature>
<dbReference type="FunFam" id="3.30.50.10:FF:000007">
    <property type="entry name" value="Nitrogen regulatory AreA, N-terminal"/>
    <property type="match status" value="1"/>
</dbReference>
<evidence type="ECO:0000313" key="13">
    <source>
        <dbReference type="Proteomes" id="UP000837801"/>
    </source>
</evidence>
<dbReference type="PANTHER" id="PTHR10071:SF335">
    <property type="entry name" value="IRON-SENSING TRANSCRIPTIONAL REPRESSOR-RELATED"/>
    <property type="match status" value="1"/>
</dbReference>
<feature type="region of interest" description="Disordered" evidence="10">
    <location>
        <begin position="1"/>
        <end position="81"/>
    </location>
</feature>
<feature type="compositionally biased region" description="Basic residues" evidence="10">
    <location>
        <begin position="253"/>
        <end position="265"/>
    </location>
</feature>
<proteinExistence type="predicted"/>
<feature type="compositionally biased region" description="Pro residues" evidence="10">
    <location>
        <begin position="316"/>
        <end position="335"/>
    </location>
</feature>
<evidence type="ECO:0000256" key="10">
    <source>
        <dbReference type="SAM" id="MobiDB-lite"/>
    </source>
</evidence>
<gene>
    <name evidence="12" type="ORF">CLIB1423_01S05006</name>
</gene>
<feature type="compositionally biased region" description="Polar residues" evidence="10">
    <location>
        <begin position="284"/>
        <end position="301"/>
    </location>
</feature>
<keyword evidence="2" id="KW-0479">Metal-binding</keyword>
<feature type="domain" description="GATA-type" evidence="11">
    <location>
        <begin position="209"/>
        <end position="262"/>
    </location>
</feature>
<evidence type="ECO:0000256" key="3">
    <source>
        <dbReference type="ARBA" id="ARBA00022737"/>
    </source>
</evidence>
<feature type="compositionally biased region" description="Basic and acidic residues" evidence="10">
    <location>
        <begin position="271"/>
        <end position="283"/>
    </location>
</feature>
<dbReference type="AlphaFoldDB" id="A0A9P0QKA4"/>
<evidence type="ECO:0000313" key="12">
    <source>
        <dbReference type="EMBL" id="CAH2350211.1"/>
    </source>
</evidence>
<evidence type="ECO:0000259" key="11">
    <source>
        <dbReference type="PROSITE" id="PS50114"/>
    </source>
</evidence>
<organism evidence="12 13">
    <name type="scientific">[Candida] railenensis</name>
    <dbReference type="NCBI Taxonomy" id="45579"/>
    <lineage>
        <taxon>Eukaryota</taxon>
        <taxon>Fungi</taxon>
        <taxon>Dikarya</taxon>
        <taxon>Ascomycota</taxon>
        <taxon>Saccharomycotina</taxon>
        <taxon>Pichiomycetes</taxon>
        <taxon>Debaryomycetaceae</taxon>
        <taxon>Kurtzmaniella</taxon>
    </lineage>
</organism>
<protein>
    <submittedName>
        <fullName evidence="12">Suppressor of ferric uptake 1</fullName>
    </submittedName>
</protein>
<evidence type="ECO:0000256" key="8">
    <source>
        <dbReference type="ARBA" id="ARBA00023242"/>
    </source>
</evidence>
<comment type="caution">
    <text evidence="12">The sequence shown here is derived from an EMBL/GenBank/DDBJ whole genome shotgun (WGS) entry which is preliminary data.</text>
</comment>
<dbReference type="GO" id="GO:0005634">
    <property type="term" value="C:nucleus"/>
    <property type="evidence" value="ECO:0007669"/>
    <property type="project" value="UniProtKB-SubCell"/>
</dbReference>
<feature type="domain" description="GATA-type" evidence="11">
    <location>
        <begin position="98"/>
        <end position="153"/>
    </location>
</feature>
<dbReference type="Proteomes" id="UP000837801">
    <property type="component" value="Unassembled WGS sequence"/>
</dbReference>
<feature type="compositionally biased region" description="Polar residues" evidence="10">
    <location>
        <begin position="45"/>
        <end position="56"/>
    </location>
</feature>
<dbReference type="InterPro" id="IPR039355">
    <property type="entry name" value="Transcription_factor_GATA"/>
</dbReference>
<evidence type="ECO:0000256" key="6">
    <source>
        <dbReference type="ARBA" id="ARBA00023015"/>
    </source>
</evidence>